<name>A0A1W1E2A1_9ZZZZ</name>
<reference evidence="2" key="1">
    <citation type="submission" date="2016-10" db="EMBL/GenBank/DDBJ databases">
        <authorList>
            <person name="de Groot N.N."/>
        </authorList>
    </citation>
    <scope>NUCLEOTIDE SEQUENCE</scope>
</reference>
<dbReference type="SUPFAM" id="SSF81301">
    <property type="entry name" value="Nucleotidyltransferase"/>
    <property type="match status" value="1"/>
</dbReference>
<sequence length="375" mass="43812">MIISNKKIDQAGKRLAGKDSQISSEEADLILQQFRIIHQRPMDLCHQTIEGILKQHGINALLAQRVKRNPSIVKKLQIQKNMKLSQMQDIVGLRVVLDNINEVNLMRDEIKKEYENSRFKFVKEDNYIESPRYSGYRSIHMIYRYDEQIKSRKQCKVEIQIRTEIQHSWATAVEVLGTYLNQSLKQSHGDNKYLDVFKGISILFVALEEAKIDVILESVKDIKPKIEKLRLLNIFQNIHIAFEGIDENSAEQYLLLKMNFSNQKTEVCNRYSKDQFKQANEEYSAMELATQDKEVEVVLLSIQDIRELQKLYPNYFMDTVDFITNLQNLFELVTTTQSLQVIIEKLGDKKSKIALNKRLLSDFKNMLKRFNGGKK</sequence>
<dbReference type="Pfam" id="PF04607">
    <property type="entry name" value="RelA_SpoT"/>
    <property type="match status" value="1"/>
</dbReference>
<proteinExistence type="predicted"/>
<dbReference type="CDD" id="cd05399">
    <property type="entry name" value="NT_Rel-Spo_like"/>
    <property type="match status" value="1"/>
</dbReference>
<dbReference type="EMBL" id="FPHZ01000129">
    <property type="protein sequence ID" value="SFV88093.1"/>
    <property type="molecule type" value="Genomic_DNA"/>
</dbReference>
<dbReference type="Gene3D" id="3.30.460.10">
    <property type="entry name" value="Beta Polymerase, domain 2"/>
    <property type="match status" value="1"/>
</dbReference>
<dbReference type="InterPro" id="IPR052366">
    <property type="entry name" value="GTP_Pyrophosphokinase"/>
</dbReference>
<dbReference type="PANTHER" id="PTHR47837:SF1">
    <property type="entry name" value="GTP PYROPHOSPHOKINASE YJBM"/>
    <property type="match status" value="1"/>
</dbReference>
<dbReference type="SMART" id="SM00954">
    <property type="entry name" value="RelA_SpoT"/>
    <property type="match status" value="1"/>
</dbReference>
<accession>A0A1W1E2A1</accession>
<dbReference type="InterPro" id="IPR043519">
    <property type="entry name" value="NT_sf"/>
</dbReference>
<dbReference type="AlphaFoldDB" id="A0A1W1E2A1"/>
<evidence type="ECO:0000259" key="1">
    <source>
        <dbReference type="SMART" id="SM00954"/>
    </source>
</evidence>
<dbReference type="InterPro" id="IPR007685">
    <property type="entry name" value="RelA_SpoT"/>
</dbReference>
<organism evidence="2">
    <name type="scientific">hydrothermal vent metagenome</name>
    <dbReference type="NCBI Taxonomy" id="652676"/>
    <lineage>
        <taxon>unclassified sequences</taxon>
        <taxon>metagenomes</taxon>
        <taxon>ecological metagenomes</taxon>
    </lineage>
</organism>
<dbReference type="GO" id="GO:0015969">
    <property type="term" value="P:guanosine tetraphosphate metabolic process"/>
    <property type="evidence" value="ECO:0007669"/>
    <property type="project" value="InterPro"/>
</dbReference>
<dbReference type="PANTHER" id="PTHR47837">
    <property type="entry name" value="GTP PYROPHOSPHOKINASE YJBM"/>
    <property type="match status" value="1"/>
</dbReference>
<feature type="domain" description="RelA/SpoT" evidence="1">
    <location>
        <begin position="64"/>
        <end position="183"/>
    </location>
</feature>
<evidence type="ECO:0000313" key="2">
    <source>
        <dbReference type="EMBL" id="SFV88093.1"/>
    </source>
</evidence>
<protein>
    <submittedName>
        <fullName evidence="2">RelA/SpoT domain protein</fullName>
    </submittedName>
</protein>
<gene>
    <name evidence="2" type="ORF">MNB_SUP05-SYMBIONT-5-612</name>
</gene>